<gene>
    <name evidence="1" type="ORF">ACT17_11535</name>
</gene>
<evidence type="ECO:0000313" key="1">
    <source>
        <dbReference type="EMBL" id="KMV18266.1"/>
    </source>
</evidence>
<comment type="caution">
    <text evidence="1">The sequence shown here is derived from an EMBL/GenBank/DDBJ whole genome shotgun (WGS) entry which is preliminary data.</text>
</comment>
<reference evidence="1 2" key="1">
    <citation type="submission" date="2015-06" db="EMBL/GenBank/DDBJ databases">
        <title>Genome sequence of Mycobacterium conceptionense strain MLE.</title>
        <authorList>
            <person name="Greninger A.L."/>
            <person name="Cunningham G."/>
            <person name="Chiu C.Y."/>
            <person name="Miller S."/>
        </authorList>
    </citation>
    <scope>NUCLEOTIDE SEQUENCE [LARGE SCALE GENOMIC DNA]</scope>
    <source>
        <strain evidence="1 2">MLE</strain>
    </source>
</reference>
<dbReference type="Proteomes" id="UP000037594">
    <property type="component" value="Unassembled WGS sequence"/>
</dbReference>
<evidence type="ECO:0000313" key="2">
    <source>
        <dbReference type="Proteomes" id="UP000037594"/>
    </source>
</evidence>
<dbReference type="EMBL" id="LFOD01000008">
    <property type="protein sequence ID" value="KMV18266.1"/>
    <property type="molecule type" value="Genomic_DNA"/>
</dbReference>
<dbReference type="AlphaFoldDB" id="A0A0J8UA50"/>
<organism evidence="1 2">
    <name type="scientific">Mycolicibacterium conceptionense</name>
    <dbReference type="NCBI Taxonomy" id="451644"/>
    <lineage>
        <taxon>Bacteria</taxon>
        <taxon>Bacillati</taxon>
        <taxon>Actinomycetota</taxon>
        <taxon>Actinomycetes</taxon>
        <taxon>Mycobacteriales</taxon>
        <taxon>Mycobacteriaceae</taxon>
        <taxon>Mycolicibacterium</taxon>
    </lineage>
</organism>
<protein>
    <submittedName>
        <fullName evidence="1">Uncharacterized protein</fullName>
    </submittedName>
</protein>
<accession>A0A0J8UA50</accession>
<dbReference type="RefSeq" id="WP_048895705.1">
    <property type="nucleotide sequence ID" value="NZ_LFOD01000008.1"/>
</dbReference>
<dbReference type="PATRIC" id="fig|451644.5.peg.2377"/>
<sequence length="75" mass="8445">METVKRADELHPGDELKLEDGTYIQVRGVNMPGTDWNPHKTVVRISLGSRGWHSWPAAKRVTVILGKEHGSADRR</sequence>
<proteinExistence type="predicted"/>
<name>A0A0J8UA50_9MYCO</name>